<reference evidence="3" key="2">
    <citation type="submission" date="2025-08" db="UniProtKB">
        <authorList>
            <consortium name="Ensembl"/>
        </authorList>
    </citation>
    <scope>IDENTIFICATION</scope>
</reference>
<evidence type="ECO:0000313" key="4">
    <source>
        <dbReference type="Proteomes" id="UP000314982"/>
    </source>
</evidence>
<name>A0A4W5JTW0_9TELE</name>
<dbReference type="Proteomes" id="UP000314982">
    <property type="component" value="Unassembled WGS sequence"/>
</dbReference>
<evidence type="ECO:0000256" key="1">
    <source>
        <dbReference type="ARBA" id="ARBA00022737"/>
    </source>
</evidence>
<organism evidence="3 4">
    <name type="scientific">Hucho hucho</name>
    <name type="common">huchen</name>
    <dbReference type="NCBI Taxonomy" id="62062"/>
    <lineage>
        <taxon>Eukaryota</taxon>
        <taxon>Metazoa</taxon>
        <taxon>Chordata</taxon>
        <taxon>Craniata</taxon>
        <taxon>Vertebrata</taxon>
        <taxon>Euteleostomi</taxon>
        <taxon>Actinopterygii</taxon>
        <taxon>Neopterygii</taxon>
        <taxon>Teleostei</taxon>
        <taxon>Protacanthopterygii</taxon>
        <taxon>Salmoniformes</taxon>
        <taxon>Salmonidae</taxon>
        <taxon>Salmoninae</taxon>
        <taxon>Hucho</taxon>
    </lineage>
</organism>
<dbReference type="Ensembl" id="ENSHHUT00000008645.1">
    <property type="protein sequence ID" value="ENSHHUP00000008393.1"/>
    <property type="gene ID" value="ENSHHUG00000005142.1"/>
</dbReference>
<keyword evidence="1" id="KW-0677">Repeat</keyword>
<dbReference type="Pfam" id="PF06297">
    <property type="entry name" value="PET"/>
    <property type="match status" value="1"/>
</dbReference>
<dbReference type="STRING" id="62062.ENSHHUP00000008393"/>
<dbReference type="PANTHER" id="PTHR24211">
    <property type="entry name" value="LIM DOMAIN-CONTAINING PROTEIN"/>
    <property type="match status" value="1"/>
</dbReference>
<reference evidence="4" key="1">
    <citation type="submission" date="2018-06" db="EMBL/GenBank/DDBJ databases">
        <title>Genome assembly of Danube salmon.</title>
        <authorList>
            <person name="Macqueen D.J."/>
            <person name="Gundappa M.K."/>
        </authorList>
    </citation>
    <scope>NUCLEOTIDE SEQUENCE [LARGE SCALE GENOMIC DNA]</scope>
</reference>
<proteinExistence type="predicted"/>
<dbReference type="PROSITE" id="PS51303">
    <property type="entry name" value="PET"/>
    <property type="match status" value="1"/>
</dbReference>
<reference evidence="3" key="3">
    <citation type="submission" date="2025-09" db="UniProtKB">
        <authorList>
            <consortium name="Ensembl"/>
        </authorList>
    </citation>
    <scope>IDENTIFICATION</scope>
</reference>
<evidence type="ECO:0000259" key="2">
    <source>
        <dbReference type="PROSITE" id="PS51303"/>
    </source>
</evidence>
<evidence type="ECO:0000313" key="3">
    <source>
        <dbReference type="Ensembl" id="ENSHHUP00000008393.1"/>
    </source>
</evidence>
<dbReference type="GO" id="GO:0008270">
    <property type="term" value="F:zinc ion binding"/>
    <property type="evidence" value="ECO:0007669"/>
    <property type="project" value="InterPro"/>
</dbReference>
<dbReference type="GeneTree" id="ENSGT00940000158813"/>
<protein>
    <recommendedName>
        <fullName evidence="2">PET domain-containing protein</fullName>
    </recommendedName>
</protein>
<feature type="domain" description="PET" evidence="2">
    <location>
        <begin position="78"/>
        <end position="133"/>
    </location>
</feature>
<dbReference type="InterPro" id="IPR047120">
    <property type="entry name" value="Pk/Esn/Tes"/>
</dbReference>
<dbReference type="InterPro" id="IPR010442">
    <property type="entry name" value="PET_domain"/>
</dbReference>
<accession>A0A4W5JTW0</accession>
<keyword evidence="4" id="KW-1185">Reference proteome</keyword>
<dbReference type="PANTHER" id="PTHR24211:SF0">
    <property type="entry name" value="LIM AND CYSTEINE-RICH DOMAINS PROTEIN 1"/>
    <property type="match status" value="1"/>
</dbReference>
<sequence length="133" mass="14741">LGSGPKGAACLSCKGICSGFIPHSWRKVCTVCRCSVEDHGPSCDIDDDHKIGRLLADSKYAHLTAKVKGIRVYKRNRMVITNPVVSKKDPTFNTITYDWAPPGLTQKLVREGDVQQHHLRLGGRETFNTITYS</sequence>
<dbReference type="AlphaFoldDB" id="A0A4W5JTW0"/>